<dbReference type="EMBL" id="LCBU01000024">
    <property type="protein sequence ID" value="KKS17309.1"/>
    <property type="molecule type" value="Genomic_DNA"/>
</dbReference>
<accession>A0A0G0WX49</accession>
<reference evidence="2 3" key="1">
    <citation type="journal article" date="2015" name="Nature">
        <title>rRNA introns, odd ribosomes, and small enigmatic genomes across a large radiation of phyla.</title>
        <authorList>
            <person name="Brown C.T."/>
            <person name="Hug L.A."/>
            <person name="Thomas B.C."/>
            <person name="Sharon I."/>
            <person name="Castelle C.J."/>
            <person name="Singh A."/>
            <person name="Wilkins M.J."/>
            <person name="Williams K.H."/>
            <person name="Banfield J.F."/>
        </authorList>
    </citation>
    <scope>NUCLEOTIDE SEQUENCE [LARGE SCALE GENOMIC DNA]</scope>
</reference>
<comment type="caution">
    <text evidence="2">The sequence shown here is derived from an EMBL/GenBank/DDBJ whole genome shotgun (WGS) entry which is preliminary data.</text>
</comment>
<evidence type="ECO:0000313" key="2">
    <source>
        <dbReference type="EMBL" id="KKS17309.1"/>
    </source>
</evidence>
<feature type="region of interest" description="Disordered" evidence="1">
    <location>
        <begin position="1"/>
        <end position="24"/>
    </location>
</feature>
<protein>
    <submittedName>
        <fullName evidence="2">Uncharacterized protein</fullName>
    </submittedName>
</protein>
<gene>
    <name evidence="2" type="ORF">UU74_C0024G0003</name>
</gene>
<sequence>MALPGYSFPVPPPDSIKSEEPADLESPLRRGYFTNYSRAEVLAWYEKQFDYSPLLNIKLPTLLLNYPPEYAQTIIRDQTGSTYLQEFTHQK</sequence>
<dbReference type="Proteomes" id="UP000033969">
    <property type="component" value="Unassembled WGS sequence"/>
</dbReference>
<organism evidence="2 3">
    <name type="scientific">Candidatus Woesebacteria bacterium GW2011_GWA1_41_7</name>
    <dbReference type="NCBI Taxonomy" id="1618556"/>
    <lineage>
        <taxon>Bacteria</taxon>
        <taxon>Candidatus Woeseibacteriota</taxon>
    </lineage>
</organism>
<evidence type="ECO:0000256" key="1">
    <source>
        <dbReference type="SAM" id="MobiDB-lite"/>
    </source>
</evidence>
<dbReference type="AlphaFoldDB" id="A0A0G0WX49"/>
<proteinExistence type="predicted"/>
<name>A0A0G0WX49_9BACT</name>
<evidence type="ECO:0000313" key="3">
    <source>
        <dbReference type="Proteomes" id="UP000033969"/>
    </source>
</evidence>